<reference evidence="2" key="1">
    <citation type="submission" date="2020-07" db="EMBL/GenBank/DDBJ databases">
        <title>The High-quality genome of the commercially important snow crab, Chionoecetes opilio.</title>
        <authorList>
            <person name="Jeong J.-H."/>
            <person name="Ryu S."/>
        </authorList>
    </citation>
    <scope>NUCLEOTIDE SEQUENCE</scope>
    <source>
        <strain evidence="2">MADBK_172401_WGS</strain>
        <tissue evidence="2">Digestive gland</tissue>
    </source>
</reference>
<evidence type="ECO:0000256" key="1">
    <source>
        <dbReference type="SAM" id="MobiDB-lite"/>
    </source>
</evidence>
<organism evidence="2 3">
    <name type="scientific">Chionoecetes opilio</name>
    <name type="common">Atlantic snow crab</name>
    <name type="synonym">Cancer opilio</name>
    <dbReference type="NCBI Taxonomy" id="41210"/>
    <lineage>
        <taxon>Eukaryota</taxon>
        <taxon>Metazoa</taxon>
        <taxon>Ecdysozoa</taxon>
        <taxon>Arthropoda</taxon>
        <taxon>Crustacea</taxon>
        <taxon>Multicrustacea</taxon>
        <taxon>Malacostraca</taxon>
        <taxon>Eumalacostraca</taxon>
        <taxon>Eucarida</taxon>
        <taxon>Decapoda</taxon>
        <taxon>Pleocyemata</taxon>
        <taxon>Brachyura</taxon>
        <taxon>Eubrachyura</taxon>
        <taxon>Majoidea</taxon>
        <taxon>Majidae</taxon>
        <taxon>Chionoecetes</taxon>
    </lineage>
</organism>
<protein>
    <submittedName>
        <fullName evidence="2">Uncharacterized protein</fullName>
    </submittedName>
</protein>
<comment type="caution">
    <text evidence="2">The sequence shown here is derived from an EMBL/GenBank/DDBJ whole genome shotgun (WGS) entry which is preliminary data.</text>
</comment>
<dbReference type="AlphaFoldDB" id="A0A8J4YHY0"/>
<sequence length="167" mass="18502">MCADVRRLPILEALYIKDINPKLNVQANDLQALPSMKRTKSNNSLLTEKQSEESTTNKRRPLTETKINEKQKLSTNQRRPLTRAAARLHKKKGASTQRLPRGLHRSNSGPGAQCPVCVPHSLSVSSGPGVSVWPVVFSSGEWCVAGVTQPECLCVFVLCGAREREWE</sequence>
<evidence type="ECO:0000313" key="3">
    <source>
        <dbReference type="Proteomes" id="UP000770661"/>
    </source>
</evidence>
<accession>A0A8J4YHY0</accession>
<dbReference type="Proteomes" id="UP000770661">
    <property type="component" value="Unassembled WGS sequence"/>
</dbReference>
<dbReference type="EMBL" id="JACEEZ010002973">
    <property type="protein sequence ID" value="KAG0727797.1"/>
    <property type="molecule type" value="Genomic_DNA"/>
</dbReference>
<feature type="region of interest" description="Disordered" evidence="1">
    <location>
        <begin position="34"/>
        <end position="110"/>
    </location>
</feature>
<feature type="compositionally biased region" description="Basic and acidic residues" evidence="1">
    <location>
        <begin position="49"/>
        <end position="72"/>
    </location>
</feature>
<proteinExistence type="predicted"/>
<keyword evidence="3" id="KW-1185">Reference proteome</keyword>
<name>A0A8J4YHY0_CHIOP</name>
<gene>
    <name evidence="2" type="ORF">GWK47_033881</name>
</gene>
<evidence type="ECO:0000313" key="2">
    <source>
        <dbReference type="EMBL" id="KAG0727797.1"/>
    </source>
</evidence>